<name>A0A060N335_CLOBO</name>
<dbReference type="PANTHER" id="PTHR43780">
    <property type="entry name" value="1-AMINOCYCLOPROPANE-1-CARBOXYLATE DEAMINASE-RELATED"/>
    <property type="match status" value="1"/>
</dbReference>
<accession>A0A060N335</accession>
<comment type="similarity">
    <text evidence="2">Belongs to the ACC deaminase/D-cysteine desulfhydrase family.</text>
</comment>
<evidence type="ECO:0000313" key="4">
    <source>
        <dbReference type="EMBL" id="BAO04826.1"/>
    </source>
</evidence>
<gene>
    <name evidence="4" type="ORF">CBO05P1_107</name>
</gene>
<evidence type="ECO:0000256" key="1">
    <source>
        <dbReference type="ARBA" id="ARBA00001933"/>
    </source>
</evidence>
<dbReference type="GO" id="GO:1901605">
    <property type="term" value="P:alpha-amino acid metabolic process"/>
    <property type="evidence" value="ECO:0007669"/>
    <property type="project" value="UniProtKB-ARBA"/>
</dbReference>
<dbReference type="InterPro" id="IPR027278">
    <property type="entry name" value="ACCD_DCysDesulf"/>
</dbReference>
<dbReference type="HOGENOM" id="CLU_962074_0_0_9"/>
<dbReference type="PANTHER" id="PTHR43780:SF2">
    <property type="entry name" value="1-AMINOCYCLOPROPANE-1-CARBOXYLATE DEAMINASE-RELATED"/>
    <property type="match status" value="1"/>
</dbReference>
<comment type="cofactor">
    <cofactor evidence="1">
        <name>pyridoxal 5'-phosphate</name>
        <dbReference type="ChEBI" id="CHEBI:597326"/>
    </cofactor>
</comment>
<reference evidence="4" key="1">
    <citation type="submission" date="2013-10" db="EMBL/GenBank/DDBJ databases">
        <title>Draft genome sequence of Clostridium botulinum type B strain Osaka05.</title>
        <authorList>
            <person name="Sakaguchi Y."/>
            <person name="Hosomi K."/>
            <person name="Uchiyama J."/>
            <person name="Ogura Y."/>
            <person name="Sakaguchi M."/>
            <person name="Kohda T."/>
            <person name="Mukamoto M."/>
            <person name="Misawa N."/>
            <person name="Matsuzaki S."/>
            <person name="Hayashi T."/>
            <person name="Kozaki S."/>
        </authorList>
    </citation>
    <scope>NUCLEOTIDE SEQUENCE</scope>
    <source>
        <strain evidence="4">Osaka05</strain>
    </source>
</reference>
<dbReference type="AlphaFoldDB" id="A0A060N335"/>
<protein>
    <submittedName>
        <fullName evidence="4">1-aminocyclopropane-1-carboxylate deaminase</fullName>
    </submittedName>
</protein>
<sequence length="289" mass="33098">MDLNYNELTPIERHNNIFLKRDDLFAPLGIGNINGTKLRQCFALINSNMNKEIKGIITGCGINSPQSAIVSYVADYYKLPCIILVGGTNEERIKTLPYLKKSLDFGSKIINLKSGRHTVLYKHARDIVKNNDYFIVEYGINLKNNMNALIQSVANQVKNIPDNLDKLFITCGSGITSTGILLGTYLFKKNIKEIILVGNAPNRENFIKENLEQLALYYKDVNITNLKFTFIDRYNNEPSFNYNKQEKASINNIELHPNYEAKAWNFITKNKLYTDDEKVMFWIVGSYVK</sequence>
<dbReference type="Proteomes" id="UP000054164">
    <property type="component" value="Unassembled WGS sequence"/>
</dbReference>
<evidence type="ECO:0000256" key="2">
    <source>
        <dbReference type="ARBA" id="ARBA00008639"/>
    </source>
</evidence>
<keyword evidence="3" id="KW-0663">Pyridoxal phosphate</keyword>
<dbReference type="InterPro" id="IPR036052">
    <property type="entry name" value="TrpB-like_PALP_sf"/>
</dbReference>
<evidence type="ECO:0000256" key="3">
    <source>
        <dbReference type="ARBA" id="ARBA00022898"/>
    </source>
</evidence>
<dbReference type="EMBL" id="BA000058">
    <property type="protein sequence ID" value="BAO04826.1"/>
    <property type="molecule type" value="Genomic_DNA"/>
</dbReference>
<dbReference type="SUPFAM" id="SSF53686">
    <property type="entry name" value="Tryptophan synthase beta subunit-like PLP-dependent enzymes"/>
    <property type="match status" value="1"/>
</dbReference>
<dbReference type="GO" id="GO:0019148">
    <property type="term" value="F:D-cysteine desulfhydrase activity"/>
    <property type="evidence" value="ECO:0007669"/>
    <property type="project" value="TreeGrafter"/>
</dbReference>
<dbReference type="Gene3D" id="3.40.50.1100">
    <property type="match status" value="2"/>
</dbReference>
<proteinExistence type="inferred from homology"/>
<organism evidence="4">
    <name type="scientific">Clostridium botulinum B str. Osaka05</name>
    <dbReference type="NCBI Taxonomy" id="1407017"/>
    <lineage>
        <taxon>Bacteria</taxon>
        <taxon>Bacillati</taxon>
        <taxon>Bacillota</taxon>
        <taxon>Clostridia</taxon>
        <taxon>Eubacteriales</taxon>
        <taxon>Clostridiaceae</taxon>
        <taxon>Clostridium</taxon>
    </lineage>
</organism>